<keyword evidence="8" id="KW-1185">Reference proteome</keyword>
<feature type="transmembrane region" description="Helical" evidence="5">
    <location>
        <begin position="7"/>
        <end position="34"/>
    </location>
</feature>
<dbReference type="InterPro" id="IPR052165">
    <property type="entry name" value="Membrane_assoc_protease"/>
</dbReference>
<reference evidence="7 8" key="1">
    <citation type="journal article" date="2021" name="Pathogens">
        <title>Isolation and Characterization of Kingella bonacorsii sp. nov., A Novel Kingella Species Detected in a Stable Periodontitis Subject.</title>
        <authorList>
            <person name="Antezack A."/>
            <person name="Boxberger M."/>
            <person name="Rolland C."/>
            <person name="Monnet-Corti V."/>
            <person name="La Scola B."/>
        </authorList>
    </citation>
    <scope>NUCLEOTIDE SEQUENCE [LARGE SCALE GENOMIC DNA]</scope>
    <source>
        <strain evidence="7 8">Marseille-Q4569</strain>
    </source>
</reference>
<evidence type="ECO:0000256" key="4">
    <source>
        <dbReference type="ARBA" id="ARBA00023136"/>
    </source>
</evidence>
<dbReference type="InterPro" id="IPR002810">
    <property type="entry name" value="NfeD-like_C"/>
</dbReference>
<dbReference type="Proteomes" id="UP000614058">
    <property type="component" value="Unassembled WGS sequence"/>
</dbReference>
<proteinExistence type="predicted"/>
<sequence length="143" mass="15512">MALWTYWLIAAVAVFMLELFSGTVYLLVLSAALAGAGLTAWLFNASAVASMLVAAFLSAVGTLYVYRLRGKSPKNKALQQHNDLDIGSVVQIEQPLSGGAWRVFYRGTTWEARAARPHAHFQMGDNARICGKDGITLLIEPLA</sequence>
<evidence type="ECO:0000313" key="7">
    <source>
        <dbReference type="EMBL" id="MBK0396941.1"/>
    </source>
</evidence>
<dbReference type="InterPro" id="IPR012340">
    <property type="entry name" value="NA-bd_OB-fold"/>
</dbReference>
<dbReference type="RefSeq" id="WP_200522975.1">
    <property type="nucleotide sequence ID" value="NZ_JAEHNZ010000003.1"/>
</dbReference>
<dbReference type="PANTHER" id="PTHR33507:SF3">
    <property type="entry name" value="INNER MEMBRANE PROTEIN YBBJ"/>
    <property type="match status" value="1"/>
</dbReference>
<name>A0ABS1BUI0_9NEIS</name>
<dbReference type="Gene3D" id="2.40.50.140">
    <property type="entry name" value="Nucleic acid-binding proteins"/>
    <property type="match status" value="1"/>
</dbReference>
<accession>A0ABS1BUI0</accession>
<evidence type="ECO:0000256" key="1">
    <source>
        <dbReference type="ARBA" id="ARBA00004141"/>
    </source>
</evidence>
<evidence type="ECO:0000259" key="6">
    <source>
        <dbReference type="Pfam" id="PF01957"/>
    </source>
</evidence>
<evidence type="ECO:0000256" key="2">
    <source>
        <dbReference type="ARBA" id="ARBA00022692"/>
    </source>
</evidence>
<comment type="subcellular location">
    <subcellularLocation>
        <location evidence="1">Membrane</location>
        <topology evidence="1">Multi-pass membrane protein</topology>
    </subcellularLocation>
</comment>
<comment type="caution">
    <text evidence="7">The sequence shown here is derived from an EMBL/GenBank/DDBJ whole genome shotgun (WGS) entry which is preliminary data.</text>
</comment>
<evidence type="ECO:0000313" key="8">
    <source>
        <dbReference type="Proteomes" id="UP000614058"/>
    </source>
</evidence>
<protein>
    <submittedName>
        <fullName evidence="7">NfeD family protein</fullName>
    </submittedName>
</protein>
<keyword evidence="3 5" id="KW-1133">Transmembrane helix</keyword>
<dbReference type="PANTHER" id="PTHR33507">
    <property type="entry name" value="INNER MEMBRANE PROTEIN YBBJ"/>
    <property type="match status" value="1"/>
</dbReference>
<evidence type="ECO:0000256" key="3">
    <source>
        <dbReference type="ARBA" id="ARBA00022989"/>
    </source>
</evidence>
<feature type="domain" description="NfeD-like C-terminal" evidence="6">
    <location>
        <begin position="83"/>
        <end position="141"/>
    </location>
</feature>
<dbReference type="EMBL" id="JAEHNZ010000003">
    <property type="protein sequence ID" value="MBK0396941.1"/>
    <property type="molecule type" value="Genomic_DNA"/>
</dbReference>
<evidence type="ECO:0000256" key="5">
    <source>
        <dbReference type="SAM" id="Phobius"/>
    </source>
</evidence>
<feature type="transmembrane region" description="Helical" evidence="5">
    <location>
        <begin position="40"/>
        <end position="66"/>
    </location>
</feature>
<keyword evidence="2 5" id="KW-0812">Transmembrane</keyword>
<gene>
    <name evidence="7" type="ORF">JDW22_10245</name>
</gene>
<keyword evidence="4 5" id="KW-0472">Membrane</keyword>
<organism evidence="7 8">
    <name type="scientific">Kingella bonacorsii</name>
    <dbReference type="NCBI Taxonomy" id="2796361"/>
    <lineage>
        <taxon>Bacteria</taxon>
        <taxon>Pseudomonadati</taxon>
        <taxon>Pseudomonadota</taxon>
        <taxon>Betaproteobacteria</taxon>
        <taxon>Neisseriales</taxon>
        <taxon>Neisseriaceae</taxon>
        <taxon>Kingella</taxon>
    </lineage>
</organism>
<dbReference type="Pfam" id="PF01957">
    <property type="entry name" value="NfeD"/>
    <property type="match status" value="1"/>
</dbReference>